<evidence type="ECO:0000313" key="1">
    <source>
        <dbReference type="EMBL" id="CAD8159205.1"/>
    </source>
</evidence>
<proteinExistence type="predicted"/>
<sequence>MWKNKHQQQVFHQKIFIYVWLMKSEIMLINQQKKLKLIIIPTTMTNQQQDYE</sequence>
<organism evidence="1 2">
    <name type="scientific">Paramecium pentaurelia</name>
    <dbReference type="NCBI Taxonomy" id="43138"/>
    <lineage>
        <taxon>Eukaryota</taxon>
        <taxon>Sar</taxon>
        <taxon>Alveolata</taxon>
        <taxon>Ciliophora</taxon>
        <taxon>Intramacronucleata</taxon>
        <taxon>Oligohymenophorea</taxon>
        <taxon>Peniculida</taxon>
        <taxon>Parameciidae</taxon>
        <taxon>Paramecium</taxon>
    </lineage>
</organism>
<dbReference type="Proteomes" id="UP000689195">
    <property type="component" value="Unassembled WGS sequence"/>
</dbReference>
<comment type="caution">
    <text evidence="1">The sequence shown here is derived from an EMBL/GenBank/DDBJ whole genome shotgun (WGS) entry which is preliminary data.</text>
</comment>
<protein>
    <submittedName>
        <fullName evidence="1">Uncharacterized protein</fullName>
    </submittedName>
</protein>
<name>A0A8S1U1P9_9CILI</name>
<evidence type="ECO:0000313" key="2">
    <source>
        <dbReference type="Proteomes" id="UP000689195"/>
    </source>
</evidence>
<accession>A0A8S1U1P9</accession>
<dbReference type="EMBL" id="CAJJDO010000033">
    <property type="protein sequence ID" value="CAD8159205.1"/>
    <property type="molecule type" value="Genomic_DNA"/>
</dbReference>
<keyword evidence="2" id="KW-1185">Reference proteome</keyword>
<dbReference type="AlphaFoldDB" id="A0A8S1U1P9"/>
<gene>
    <name evidence="1" type="ORF">PPENT_87.1.T0330008</name>
</gene>
<reference evidence="1" key="1">
    <citation type="submission" date="2021-01" db="EMBL/GenBank/DDBJ databases">
        <authorList>
            <consortium name="Genoscope - CEA"/>
            <person name="William W."/>
        </authorList>
    </citation>
    <scope>NUCLEOTIDE SEQUENCE</scope>
</reference>